<organism evidence="2 3">
    <name type="scientific">Hymenobacter aerilatus</name>
    <dbReference type="NCBI Taxonomy" id="2932251"/>
    <lineage>
        <taxon>Bacteria</taxon>
        <taxon>Pseudomonadati</taxon>
        <taxon>Bacteroidota</taxon>
        <taxon>Cytophagia</taxon>
        <taxon>Cytophagales</taxon>
        <taxon>Hymenobacteraceae</taxon>
        <taxon>Hymenobacter</taxon>
    </lineage>
</organism>
<evidence type="ECO:0000256" key="1">
    <source>
        <dbReference type="SAM" id="SignalP"/>
    </source>
</evidence>
<reference evidence="2 3" key="1">
    <citation type="submission" date="2022-04" db="EMBL/GenBank/DDBJ databases">
        <title>Hymenobacter sp. isolated from the air.</title>
        <authorList>
            <person name="Won M."/>
            <person name="Lee C.-M."/>
            <person name="Woen H.-Y."/>
            <person name="Kwon S.-W."/>
        </authorList>
    </citation>
    <scope>NUCLEOTIDE SEQUENCE [LARGE SCALE GENOMIC DNA]</scope>
    <source>
        <strain evidence="3">5413 J-13</strain>
    </source>
</reference>
<dbReference type="Proteomes" id="UP000829925">
    <property type="component" value="Chromosome"/>
</dbReference>
<dbReference type="PROSITE" id="PS51257">
    <property type="entry name" value="PROKAR_LIPOPROTEIN"/>
    <property type="match status" value="1"/>
</dbReference>
<evidence type="ECO:0000313" key="3">
    <source>
        <dbReference type="Proteomes" id="UP000829925"/>
    </source>
</evidence>
<dbReference type="EMBL" id="CP095053">
    <property type="protein sequence ID" value="UOR07014.1"/>
    <property type="molecule type" value="Genomic_DNA"/>
</dbReference>
<dbReference type="KEGG" id="haei:MUN82_07920"/>
<keyword evidence="1" id="KW-0732">Signal</keyword>
<evidence type="ECO:0008006" key="4">
    <source>
        <dbReference type="Google" id="ProtNLM"/>
    </source>
</evidence>
<dbReference type="RefSeq" id="WP_245096445.1">
    <property type="nucleotide sequence ID" value="NZ_CP095053.1"/>
</dbReference>
<dbReference type="AlphaFoldDB" id="A0A8T9T1G8"/>
<evidence type="ECO:0000313" key="2">
    <source>
        <dbReference type="EMBL" id="UOR07014.1"/>
    </source>
</evidence>
<feature type="signal peptide" evidence="1">
    <location>
        <begin position="1"/>
        <end position="22"/>
    </location>
</feature>
<gene>
    <name evidence="2" type="ORF">MUN82_07920</name>
</gene>
<feature type="chain" id="PRO_5035896552" description="Lipoprotein" evidence="1">
    <location>
        <begin position="23"/>
        <end position="128"/>
    </location>
</feature>
<sequence>MFPTLRRLSAAAVCLLLVSACGHDLRAIPDFDAAAWRQDAYACRNQRAALLPTLLKHRNLLYDTRTGAIDALLGHPDENELSEQTEKIYIYYVVPGAQCEPRHPRSAASKLRLRFSPTGIVSEILYQP</sequence>
<keyword evidence="3" id="KW-1185">Reference proteome</keyword>
<protein>
    <recommendedName>
        <fullName evidence="4">Lipoprotein</fullName>
    </recommendedName>
</protein>
<proteinExistence type="predicted"/>
<name>A0A8T9T1G8_9BACT</name>
<accession>A0A8T9T1G8</accession>